<dbReference type="RefSeq" id="WP_109651981.1">
    <property type="nucleotide sequence ID" value="NZ_CP029145.1"/>
</dbReference>
<accession>A0A2Z3GKI9</accession>
<dbReference type="KEGG" id="hnv:DDQ68_00700"/>
<proteinExistence type="predicted"/>
<name>A0A2Z3GKI9_9BACT</name>
<dbReference type="Gene3D" id="2.60.120.260">
    <property type="entry name" value="Galactose-binding domain-like"/>
    <property type="match status" value="1"/>
</dbReference>
<dbReference type="EMBL" id="CP029145">
    <property type="protein sequence ID" value="AWM31435.1"/>
    <property type="molecule type" value="Genomic_DNA"/>
</dbReference>
<evidence type="ECO:0000313" key="2">
    <source>
        <dbReference type="Proteomes" id="UP000245999"/>
    </source>
</evidence>
<keyword evidence="2" id="KW-1185">Reference proteome</keyword>
<dbReference type="OrthoDB" id="49490at2"/>
<protein>
    <submittedName>
        <fullName evidence="1">Uncharacterized protein</fullName>
    </submittedName>
</protein>
<dbReference type="InterPro" id="IPR008979">
    <property type="entry name" value="Galactose-bd-like_sf"/>
</dbReference>
<dbReference type="AlphaFoldDB" id="A0A2Z3GKI9"/>
<gene>
    <name evidence="1" type="ORF">DDQ68_00700</name>
</gene>
<reference evidence="2" key="1">
    <citation type="submission" date="2018-04" db="EMBL/GenBank/DDBJ databases">
        <title>Complete genome of Antarctic heterotrophic bacterium Hymenobacter nivis.</title>
        <authorList>
            <person name="Terashima M."/>
        </authorList>
    </citation>
    <scope>NUCLEOTIDE SEQUENCE [LARGE SCALE GENOMIC DNA]</scope>
    <source>
        <strain evidence="2">NBRC 111535</strain>
    </source>
</reference>
<dbReference type="SUPFAM" id="SSF49785">
    <property type="entry name" value="Galactose-binding domain-like"/>
    <property type="match status" value="1"/>
</dbReference>
<evidence type="ECO:0000313" key="1">
    <source>
        <dbReference type="EMBL" id="AWM31435.1"/>
    </source>
</evidence>
<dbReference type="Proteomes" id="UP000245999">
    <property type="component" value="Chromosome"/>
</dbReference>
<sequence>MFGSVSPRAEALGEALSVYFGVADAARAKTVVERTPTVPFGVPEAGLYALNFRYANGNGPINTENKCAIRTLRSSAGALLGTVVLPRRGTGEWSNSGLTNPTMVRLEKGKNTLRLALEPANTNMNIAVNQAMLDYLRV</sequence>
<organism evidence="1 2">
    <name type="scientific">Hymenobacter nivis</name>
    <dbReference type="NCBI Taxonomy" id="1850093"/>
    <lineage>
        <taxon>Bacteria</taxon>
        <taxon>Pseudomonadati</taxon>
        <taxon>Bacteroidota</taxon>
        <taxon>Cytophagia</taxon>
        <taxon>Cytophagales</taxon>
        <taxon>Hymenobacteraceae</taxon>
        <taxon>Hymenobacter</taxon>
    </lineage>
</organism>